<evidence type="ECO:0000313" key="2">
    <source>
        <dbReference type="EMBL" id="CAB0019322.1"/>
    </source>
</evidence>
<evidence type="ECO:0000256" key="1">
    <source>
        <dbReference type="SAM" id="MobiDB-lite"/>
    </source>
</evidence>
<sequence>MTPKSLKLQNIFSGFLVRITKGCTKLPNYQRGCTKGCMYQRTNVCIVLAGSALVSASWGPHAAPGVPQDTPEVAAAKAAHLAALARANSGGNWGEDDGSYRGDNSGAWNGDSGATWGGQGVWTGHGAGAWNPGTLINGETPEVAAARAAHAAAHAAAAGHGRWRRSLVAVNPNALPVPLDTATVAIAKNAQLVQQATEGARNVLGGGIPLALPADTHEVAIGKQAHAIAHASQRALTSHGIIAPGLAVAAPAVAVAAPTVAVAAPAVALTRVVPAAALRYDAQLVAPSVIGARPIPYAIHGLHFVCLVNGGNVVRISGGNDAVSICGRSNSGSYGSCSIGCSNNMSGGIGGSNRCSNRSGYTGGSNGCSNMGGSNGGSDMGGSIAGRNNWRRIDSGVELLIFMGDGVRLFACCDFRSISWQVEGDSATEDVPGAFSLLLDQSIRRLESPRHPQQWRPPGEKSSRQPRSNYIGGRILSPEGTLPRSSLAYPMTSTSRDSGCNPERGNPFIDKNHIYIYVEDHAKLLPASRPARVWQSIKLCPSAAYVSDPVNGFRVAATNLPAGPAVPAAPAVVAAAPAVVAAAPAVVAPAPAVVAAAPAVVASAPTVIAQAPAAVAPVPVAEGPAVTAVNVQEVAAAPADLPEVIAARAGVSVWAPHSIAAPTVVAARTIAHPLAATSWSGLIHHLKKRSIATVVTPLTSYPGSTAPLAGSPLLISPHVEPLHTAILRQAHEITKAQEALRNTAGVIPLNSPADTPDVEITKVNHVLQVAAEGQRNTLGGIHHLGKRSIWASPLIASPYGVVLAPHAEPLHTALLRQAHEITKAQEALRNTAGVIPLNSPADTPDVEITKVNHVLQVAAEGQRNTLGGIHHLGKRSIWGSPLGKDLNSYPKQAF</sequence>
<gene>
    <name evidence="2" type="ORF">NTEN_LOCUS23034</name>
</gene>
<accession>A0A6H5HLZ5</accession>
<proteinExistence type="predicted"/>
<feature type="region of interest" description="Disordered" evidence="1">
    <location>
        <begin position="446"/>
        <end position="485"/>
    </location>
</feature>
<protein>
    <submittedName>
        <fullName evidence="2">Uncharacterized protein</fullName>
    </submittedName>
</protein>
<name>A0A6H5HLZ5_9HEMI</name>
<evidence type="ECO:0000313" key="3">
    <source>
        <dbReference type="Proteomes" id="UP000479000"/>
    </source>
</evidence>
<organism evidence="2 3">
    <name type="scientific">Nesidiocoris tenuis</name>
    <dbReference type="NCBI Taxonomy" id="355587"/>
    <lineage>
        <taxon>Eukaryota</taxon>
        <taxon>Metazoa</taxon>
        <taxon>Ecdysozoa</taxon>
        <taxon>Arthropoda</taxon>
        <taxon>Hexapoda</taxon>
        <taxon>Insecta</taxon>
        <taxon>Pterygota</taxon>
        <taxon>Neoptera</taxon>
        <taxon>Paraneoptera</taxon>
        <taxon>Hemiptera</taxon>
        <taxon>Heteroptera</taxon>
        <taxon>Panheteroptera</taxon>
        <taxon>Cimicomorpha</taxon>
        <taxon>Miridae</taxon>
        <taxon>Dicyphina</taxon>
        <taxon>Nesidiocoris</taxon>
    </lineage>
</organism>
<dbReference type="AlphaFoldDB" id="A0A6H5HLZ5"/>
<dbReference type="OrthoDB" id="6515429at2759"/>
<dbReference type="Proteomes" id="UP000479000">
    <property type="component" value="Unassembled WGS sequence"/>
</dbReference>
<reference evidence="2 3" key="1">
    <citation type="submission" date="2020-02" db="EMBL/GenBank/DDBJ databases">
        <authorList>
            <person name="Ferguson B K."/>
        </authorList>
    </citation>
    <scope>NUCLEOTIDE SEQUENCE [LARGE SCALE GENOMIC DNA]</scope>
</reference>
<dbReference type="EMBL" id="CADCXU010033932">
    <property type="protein sequence ID" value="CAB0019322.1"/>
    <property type="molecule type" value="Genomic_DNA"/>
</dbReference>
<keyword evidence="3" id="KW-1185">Reference proteome</keyword>